<dbReference type="RefSeq" id="WP_115086222.1">
    <property type="nucleotide sequence ID" value="NZ_CBCSFG010000031.1"/>
</dbReference>
<sequence length="214" mass="24233">MLEHFKYIAPLATFALGIWATPLIENRKEKAKAKAIFNNLSLELDDELIELEARLKKMAAALISLKKLKNGEPEIGQPFYYVPRDTICQFLKPATETSFRRFNKSQRFAIKSLSVQVEAINGYRSQIKNTQATHETFDEVIKIYKRYLHTGSCMLNTMRIISGKPQANLSGDDNAIINTVLSELKIELNASDLIITSTLQIENPSKNLTTQAIR</sequence>
<dbReference type="AlphaFoldDB" id="A0A380SZ81"/>
<keyword evidence="1" id="KW-0175">Coiled coil</keyword>
<evidence type="ECO:0000313" key="3">
    <source>
        <dbReference type="Proteomes" id="UP000255177"/>
    </source>
</evidence>
<name>A0A380SZ81_9PSED</name>
<accession>A0A380SZ81</accession>
<protein>
    <submittedName>
        <fullName evidence="2">Uncharacterized protein</fullName>
    </submittedName>
</protein>
<proteinExistence type="predicted"/>
<organism evidence="2 3">
    <name type="scientific">Pseudomonas wadenswilerensis</name>
    <dbReference type="NCBI Taxonomy" id="1785161"/>
    <lineage>
        <taxon>Bacteria</taxon>
        <taxon>Pseudomonadati</taxon>
        <taxon>Pseudomonadota</taxon>
        <taxon>Gammaproteobacteria</taxon>
        <taxon>Pseudomonadales</taxon>
        <taxon>Pseudomonadaceae</taxon>
        <taxon>Pseudomonas</taxon>
    </lineage>
</organism>
<reference evidence="3" key="1">
    <citation type="submission" date="2018-07" db="EMBL/GenBank/DDBJ databases">
        <authorList>
            <person name="Blom J."/>
        </authorList>
    </citation>
    <scope>NUCLEOTIDE SEQUENCE [LARGE SCALE GENOMIC DNA]</scope>
    <source>
        <strain evidence="3">CCOS 864</strain>
    </source>
</reference>
<evidence type="ECO:0000313" key="2">
    <source>
        <dbReference type="EMBL" id="SUQ62620.1"/>
    </source>
</evidence>
<feature type="coiled-coil region" evidence="1">
    <location>
        <begin position="41"/>
        <end position="68"/>
    </location>
</feature>
<dbReference type="Proteomes" id="UP000255177">
    <property type="component" value="Unassembled WGS sequence"/>
</dbReference>
<gene>
    <name evidence="2" type="ORF">CCOS864_02065</name>
</gene>
<keyword evidence="3" id="KW-1185">Reference proteome</keyword>
<dbReference type="EMBL" id="UIDD01000006">
    <property type="protein sequence ID" value="SUQ62620.1"/>
    <property type="molecule type" value="Genomic_DNA"/>
</dbReference>
<evidence type="ECO:0000256" key="1">
    <source>
        <dbReference type="SAM" id="Coils"/>
    </source>
</evidence>